<evidence type="ECO:0000313" key="3">
    <source>
        <dbReference type="EMBL" id="SIS06200.1"/>
    </source>
</evidence>
<geneLocation type="plasmid" evidence="2">
    <name>unnamed2</name>
</geneLocation>
<keyword evidence="4" id="KW-1185">Reference proteome</keyword>
<dbReference type="EMBL" id="CP019329">
    <property type="protein sequence ID" value="APX98617.1"/>
    <property type="molecule type" value="Genomic_DNA"/>
</dbReference>
<evidence type="ECO:0000313" key="2">
    <source>
        <dbReference type="EMBL" id="APX98617.1"/>
    </source>
</evidence>
<reference evidence="2 5" key="1">
    <citation type="submission" date="2017-01" db="EMBL/GenBank/DDBJ databases">
        <title>Complete genome sequence of Haloterrigena daqingensis type strain (JX313T).</title>
        <authorList>
            <person name="Shuang W."/>
        </authorList>
    </citation>
    <scope>NUCLEOTIDE SEQUENCE [LARGE SCALE GENOMIC DNA]</scope>
    <source>
        <strain evidence="5">JX313</strain>
        <strain evidence="2">JX313T</strain>
        <plasmid evidence="5">Plasmid unnamed2</plasmid>
        <plasmid evidence="2">unnamed2</plasmid>
    </source>
</reference>
<dbReference type="EMBL" id="FTNP01000008">
    <property type="protein sequence ID" value="SIS06200.1"/>
    <property type="molecule type" value="Genomic_DNA"/>
</dbReference>
<dbReference type="Proteomes" id="UP000185687">
    <property type="component" value="Unassembled WGS sequence"/>
</dbReference>
<evidence type="ECO:0000313" key="5">
    <source>
        <dbReference type="Proteomes" id="UP000187321"/>
    </source>
</evidence>
<evidence type="ECO:0000313" key="4">
    <source>
        <dbReference type="Proteomes" id="UP000185687"/>
    </source>
</evidence>
<organism evidence="3 4">
    <name type="scientific">Natronorubrum daqingense</name>
    <dbReference type="NCBI Taxonomy" id="588898"/>
    <lineage>
        <taxon>Archaea</taxon>
        <taxon>Methanobacteriati</taxon>
        <taxon>Methanobacteriota</taxon>
        <taxon>Stenosarchaea group</taxon>
        <taxon>Halobacteria</taxon>
        <taxon>Halobacteriales</taxon>
        <taxon>Natrialbaceae</taxon>
        <taxon>Natronorubrum</taxon>
    </lineage>
</organism>
<feature type="region of interest" description="Disordered" evidence="1">
    <location>
        <begin position="128"/>
        <end position="152"/>
    </location>
</feature>
<gene>
    <name evidence="2" type="ORF">BB347_18150</name>
    <name evidence="3" type="ORF">SAMN05421809_3646</name>
</gene>
<proteinExistence type="predicted"/>
<dbReference type="OrthoDB" id="384925at2157"/>
<dbReference type="Proteomes" id="UP000187321">
    <property type="component" value="Plasmid unnamed2"/>
</dbReference>
<reference evidence="3 4" key="2">
    <citation type="submission" date="2017-01" db="EMBL/GenBank/DDBJ databases">
        <authorList>
            <person name="Mah S.A."/>
            <person name="Swanson W.J."/>
            <person name="Moy G.W."/>
            <person name="Vacquier V.D."/>
        </authorList>
    </citation>
    <scope>NUCLEOTIDE SEQUENCE [LARGE SCALE GENOMIC DNA]</scope>
    <source>
        <strain evidence="3 4">CGMCC 1.8909</strain>
    </source>
</reference>
<dbReference type="AlphaFoldDB" id="A0A1N7G0Q8"/>
<evidence type="ECO:0000256" key="1">
    <source>
        <dbReference type="SAM" id="MobiDB-lite"/>
    </source>
</evidence>
<dbReference type="RefSeq" id="WP_076584070.1">
    <property type="nucleotide sequence ID" value="NZ_CP019329.1"/>
</dbReference>
<name>A0A1N7G0Q8_9EURY</name>
<sequence>MGKWLTYTVAPREGLSLDEFTEQRVREAYEVAGPNLKDELEPLGYREHGVVSERVSTSSGVSETDIRNLFRQIHRDIRVLYLTRVSDTTDSALISVYEPTTSGKLGLVDERSGELTFEGRERYDGRYDERAAEVRPLEDPREGTDSDEDHVTDLKLEYGARPLFHYD</sequence>
<accession>A0A1N7G0Q8</accession>
<protein>
    <submittedName>
        <fullName evidence="3">Uncharacterized protein</fullName>
    </submittedName>
</protein>
<keyword evidence="2" id="KW-0614">Plasmid</keyword>
<dbReference type="GeneID" id="30957907"/>
<dbReference type="KEGG" id="hda:BB347_18150"/>